<dbReference type="PANTHER" id="PTHR13140">
    <property type="entry name" value="MYOSIN"/>
    <property type="match status" value="1"/>
</dbReference>
<dbReference type="Pfam" id="PF00612">
    <property type="entry name" value="IQ"/>
    <property type="match status" value="2"/>
</dbReference>
<feature type="compositionally biased region" description="Basic and acidic residues" evidence="1">
    <location>
        <begin position="472"/>
        <end position="481"/>
    </location>
</feature>
<evidence type="ECO:0008006" key="4">
    <source>
        <dbReference type="Google" id="ProtNLM"/>
    </source>
</evidence>
<feature type="compositionally biased region" description="Polar residues" evidence="1">
    <location>
        <begin position="43"/>
        <end position="56"/>
    </location>
</feature>
<dbReference type="GO" id="GO:0016020">
    <property type="term" value="C:membrane"/>
    <property type="evidence" value="ECO:0007669"/>
    <property type="project" value="TreeGrafter"/>
</dbReference>
<dbReference type="Gene3D" id="1.20.5.190">
    <property type="match status" value="1"/>
</dbReference>
<keyword evidence="3" id="KW-1185">Reference proteome</keyword>
<reference evidence="2" key="1">
    <citation type="journal article" date="2021" name="IMA Fungus">
        <title>Genomic characterization of three marine fungi, including Emericellopsis atlantica sp. nov. with signatures of a generalist lifestyle and marine biomass degradation.</title>
        <authorList>
            <person name="Hagestad O.C."/>
            <person name="Hou L."/>
            <person name="Andersen J.H."/>
            <person name="Hansen E.H."/>
            <person name="Altermark B."/>
            <person name="Li C."/>
            <person name="Kuhnert E."/>
            <person name="Cox R.J."/>
            <person name="Crous P.W."/>
            <person name="Spatafora J.W."/>
            <person name="Lail K."/>
            <person name="Amirebrahimi M."/>
            <person name="Lipzen A."/>
            <person name="Pangilinan J."/>
            <person name="Andreopoulos W."/>
            <person name="Hayes R.D."/>
            <person name="Ng V."/>
            <person name="Grigoriev I.V."/>
            <person name="Jackson S.A."/>
            <person name="Sutton T.D.S."/>
            <person name="Dobson A.D.W."/>
            <person name="Rama T."/>
        </authorList>
    </citation>
    <scope>NUCLEOTIDE SEQUENCE</scope>
    <source>
        <strain evidence="2">TRa018bII</strain>
    </source>
</reference>
<feature type="region of interest" description="Disordered" evidence="1">
    <location>
        <begin position="144"/>
        <end position="164"/>
    </location>
</feature>
<dbReference type="CDD" id="cd23767">
    <property type="entry name" value="IQCD"/>
    <property type="match status" value="1"/>
</dbReference>
<evidence type="ECO:0000256" key="1">
    <source>
        <dbReference type="SAM" id="MobiDB-lite"/>
    </source>
</evidence>
<dbReference type="InterPro" id="IPR027417">
    <property type="entry name" value="P-loop_NTPase"/>
</dbReference>
<dbReference type="GO" id="GO:0007015">
    <property type="term" value="P:actin filament organization"/>
    <property type="evidence" value="ECO:0007669"/>
    <property type="project" value="TreeGrafter"/>
</dbReference>
<dbReference type="SUPFAM" id="SSF52540">
    <property type="entry name" value="P-loop containing nucleoside triphosphate hydrolases"/>
    <property type="match status" value="1"/>
</dbReference>
<feature type="region of interest" description="Disordered" evidence="1">
    <location>
        <begin position="461"/>
        <end position="481"/>
    </location>
</feature>
<dbReference type="GO" id="GO:0015629">
    <property type="term" value="C:actin cytoskeleton"/>
    <property type="evidence" value="ECO:0007669"/>
    <property type="project" value="TreeGrafter"/>
</dbReference>
<dbReference type="Proteomes" id="UP000824998">
    <property type="component" value="Unassembled WGS sequence"/>
</dbReference>
<evidence type="ECO:0000313" key="3">
    <source>
        <dbReference type="Proteomes" id="UP000824998"/>
    </source>
</evidence>
<protein>
    <recommendedName>
        <fullName evidence="4">Myosin motor domain-containing protein</fullName>
    </recommendedName>
</protein>
<name>A0A9P8C1M6_9HELO</name>
<dbReference type="GO" id="GO:0051015">
    <property type="term" value="F:actin filament binding"/>
    <property type="evidence" value="ECO:0007669"/>
    <property type="project" value="TreeGrafter"/>
</dbReference>
<organism evidence="2 3">
    <name type="scientific">Amylocarpus encephaloides</name>
    <dbReference type="NCBI Taxonomy" id="45428"/>
    <lineage>
        <taxon>Eukaryota</taxon>
        <taxon>Fungi</taxon>
        <taxon>Dikarya</taxon>
        <taxon>Ascomycota</taxon>
        <taxon>Pezizomycotina</taxon>
        <taxon>Leotiomycetes</taxon>
        <taxon>Helotiales</taxon>
        <taxon>Helotiales incertae sedis</taxon>
        <taxon>Amylocarpus</taxon>
    </lineage>
</organism>
<dbReference type="InterPro" id="IPR000048">
    <property type="entry name" value="IQ_motif_EF-hand-BS"/>
</dbReference>
<gene>
    <name evidence="2" type="ORF">BJ875DRAFT_444987</name>
</gene>
<dbReference type="EMBL" id="MU251669">
    <property type="protein sequence ID" value="KAG9230474.1"/>
    <property type="molecule type" value="Genomic_DNA"/>
</dbReference>
<sequence length="527" mass="61155">MPPLNLELDLELNSDVDKVFSYLVLLAAVQEIPQPKPLPTPVSTPSVEPDTDGQTDQPKKNLVDPHDHSSPVVKQRRSQGGQPLYTAYVEDADDSSVERTSDNFQHLANLSVWPPSDHNDNTNVQDVRQGKEPCELIVTSPIPQLLDTPQHTPSKRKQHFEDGSAFKRAHIEPVDAIEGGLERRNTGHLVRWTYEEFALSYYMLVHSSLRTSDIRDMANNILTRALGASRSEGLDKYQLGVTEIFVRADMLEFLENLRTARLNHYAIVIQKNLKTKYYRRKIKAAITIQKVWRVQNQPKISNALHQSAILVQAAAKGFLRRKEIKDNRFRKAAIVIQRLWCLRRYMKKWRQYRRQVIIVQSLWRGKCARGRCNKTREVEASPNTKGEVDHGAHRMAELPAQWRTQLQRIKSIGVLEDCQRFCYIYMEELEAGRGFPKKRHRPSVKERFIDVLFPHTIKYKSEKGRKRKKGRKVSDTKARELSEQKVREKAEKKFEYYMRLGKPLWRMSQRYGLGILLVLLKEVTETS</sequence>
<dbReference type="AlphaFoldDB" id="A0A9P8C1M6"/>
<proteinExistence type="predicted"/>
<feature type="region of interest" description="Disordered" evidence="1">
    <location>
        <begin position="34"/>
        <end position="82"/>
    </location>
</feature>
<dbReference type="PROSITE" id="PS50096">
    <property type="entry name" value="IQ"/>
    <property type="match status" value="2"/>
</dbReference>
<dbReference type="GO" id="GO:0005737">
    <property type="term" value="C:cytoplasm"/>
    <property type="evidence" value="ECO:0007669"/>
    <property type="project" value="TreeGrafter"/>
</dbReference>
<feature type="compositionally biased region" description="Basic and acidic residues" evidence="1">
    <location>
        <begin position="57"/>
        <end position="69"/>
    </location>
</feature>
<accession>A0A9P8C1M6</accession>
<comment type="caution">
    <text evidence="2">The sequence shown here is derived from an EMBL/GenBank/DDBJ whole genome shotgun (WGS) entry which is preliminary data.</text>
</comment>
<dbReference type="OrthoDB" id="3560876at2759"/>
<dbReference type="Gene3D" id="1.20.5.4820">
    <property type="match status" value="1"/>
</dbReference>
<dbReference type="GO" id="GO:0000146">
    <property type="term" value="F:microfilament motor activity"/>
    <property type="evidence" value="ECO:0007669"/>
    <property type="project" value="TreeGrafter"/>
</dbReference>
<evidence type="ECO:0000313" key="2">
    <source>
        <dbReference type="EMBL" id="KAG9230474.1"/>
    </source>
</evidence>
<dbReference type="PANTHER" id="PTHR13140:SF706">
    <property type="entry name" value="DILUTE CLASS UNCONVENTIONAL MYOSIN, ISOFORM C"/>
    <property type="match status" value="1"/>
</dbReference>